<dbReference type="Proteomes" id="UP000515163">
    <property type="component" value="Unplaced"/>
</dbReference>
<feature type="domain" description="RCC1-like" evidence="3">
    <location>
        <begin position="820"/>
        <end position="1060"/>
    </location>
</feature>
<proteinExistence type="predicted"/>
<dbReference type="InterPro" id="IPR036322">
    <property type="entry name" value="WD40_repeat_dom_sf"/>
</dbReference>
<dbReference type="SUPFAM" id="SSF50978">
    <property type="entry name" value="WD40 repeat-like"/>
    <property type="match status" value="1"/>
</dbReference>
<feature type="repeat" description="RCC1" evidence="2">
    <location>
        <begin position="998"/>
        <end position="1049"/>
    </location>
</feature>
<dbReference type="InterPro" id="IPR058923">
    <property type="entry name" value="RCC1-like_dom"/>
</dbReference>
<dbReference type="PRINTS" id="PR00633">
    <property type="entry name" value="RCCNDNSATION"/>
</dbReference>
<keyword evidence="1" id="KW-0677">Repeat</keyword>
<dbReference type="PROSITE" id="PS00626">
    <property type="entry name" value="RCC1_2"/>
    <property type="match status" value="4"/>
</dbReference>
<feature type="repeat" description="RCC1" evidence="2">
    <location>
        <begin position="946"/>
        <end position="997"/>
    </location>
</feature>
<dbReference type="PROSITE" id="PS50012">
    <property type="entry name" value="RCC1_3"/>
    <property type="match status" value="6"/>
</dbReference>
<feature type="repeat" description="RCC1" evidence="2">
    <location>
        <begin position="894"/>
        <end position="945"/>
    </location>
</feature>
<dbReference type="Pfam" id="PF00415">
    <property type="entry name" value="RCC1"/>
    <property type="match status" value="1"/>
</dbReference>
<dbReference type="KEGG" id="aten:116305433"/>
<evidence type="ECO:0000256" key="1">
    <source>
        <dbReference type="ARBA" id="ARBA00022737"/>
    </source>
</evidence>
<feature type="repeat" description="RCC1" evidence="2">
    <location>
        <begin position="1120"/>
        <end position="1172"/>
    </location>
</feature>
<keyword evidence="4" id="KW-1185">Reference proteome</keyword>
<accession>A0A6P8IW04</accession>
<dbReference type="OrthoDB" id="16281at2759"/>
<evidence type="ECO:0000259" key="3">
    <source>
        <dbReference type="Pfam" id="PF25390"/>
    </source>
</evidence>
<sequence length="1620" mass="181193">MSSPKSRSFKGREGSPGNVVSFNYELFELAHMLRVRPRTNVQLPEQSITRLNTSNQPFIQVSVWYEDEYGCLMVLLCSNGCLLVWSVCADDVPITKQIPWFQNPKRAIKAMSLDLSGCWLVCVCMDTNLYIVPVITSVPVEGRVSPKSCPWKLDDITQVEFNGRRSQPCSVIWWHTEDNFQMCIVGTELGEVMFVDLCKGIAMLSVDLKESISTLELLQDKQHQVTSVMIGTASGETWQLVLESKSLPQRHRSIDQMSSPSVASGLGYEMVGMMGIPLESFQAVTEWQDRLKPMPVKSPMGEVQFSVQHARNQVFIGAHNQRTDILQVYDTDVEHLPMFIYQLPSGTSQFILTDRLVFCVVHDNQGKTSLSIISSQLAETSQSVPRSPHRAESSIIQTFVLPKDEQVVGLFKQTKTMEGLRQASDVMEEDVDSFLPTRVYNVDGCILVTTSAVYECRPSVSPEKLFLDLAINNTDNTAADMLAITTGLDVNMLYQMAAEEALNQSKYEHAMKLYQLSKCPFSKRVAQFAKHKRIGDILTYLRQALSKHSDFHTAERKQLSNLALNCFVQQVLQFSGDTNKHQELREAFSQFLNDNFDYDEYCALKLLASHGLKEHVFDVAKARGLMIEALEVLYQTGQVHLSTDLLNKLAARGFTDVVSRSCNGSFLYSMDPKDAINFLLTKPETILSHLTFLLHHLIALDEESLVHIAHVLDPSRPSFRSLLTKLKTLPKSRSVSESSITSLISLESTVSLTMDEHRFPHVSDLLHLFLCTLLVLNYKREQEQDPCTRIMNIQYVCGHPNSSNKMNIRKRNGTIDMLCQQVKLSCGQQHTAVISASGDVYTWGKSHKGRLGHGDLIEEEGKSIPFRVEILHMHRIKVLSVACGIEHTVALCRDGVYAWGSSEYGQLGQGDTRQHTRPVFITELSDKSCIAITCGHYHSLALSADQRVWAWGWGVHGQLGMGTIEDVWLPSHVTSLDHLQVTQMAAGYSHTAVLTSEGHAYTFGGGLYGQLGLGTNKKQTLPRKVEALQDEEICLICCGSFETIAVTSNQKVFNWGRSPHFFRLHTKPEFRAKRLSSQGSSQSGSLSHRFSPMEMDCSFISRIKEIYCGNLHYLVVTEAGQVYTWGYNDHGQLGHGKKMDNQPVPKVVPGLKDKHIVNASVGAEFSVVMDTNGQVFVWGRADSGQLGLDSSLIGSAKEVSSPAVLSSLPLLTNTDQPSLPESNPSEYSLDLDWKLPDLSLIGNRGVIYGRESLTLALHALYPHYSATVMLRHCLDINDYLSTSVIYNNKNHWSEALGLRLKFLAGCKKSAEEKLDKGTFLDHAINVINYSLSLIKDKDMTDDRSNIQLQHILMEILNFWKEHCLPQDALESILNEHLTRMAYPLSILVIRDAAATSQGNSTSTPATSSNLSKLQFSTKFLNTVLELVADQIHSGEEGTEYEEDLTQMLTTQGYIVNDNAYLTVGQLKESQMSKNQLIQGIMDNLKKDLDKCSFISLSMTTAATIAAAAVSQQREWKNENPTKPSSLSTPDVLVFTCNHQFPRVYFMDNILPEFQQRMSELLVPLVNTTKTLVTHYKKSEKQLISACPVCVYNSLRAEQLEKATDANAVIGEGFKAKPWDI</sequence>
<evidence type="ECO:0000256" key="2">
    <source>
        <dbReference type="PROSITE-ProRule" id="PRU00235"/>
    </source>
</evidence>
<dbReference type="PANTHER" id="PTHR22872:SF2">
    <property type="entry name" value="INHIBITOR OF BRUTON TYROSINE KINASE"/>
    <property type="match status" value="1"/>
</dbReference>
<dbReference type="Gene3D" id="2.130.10.30">
    <property type="entry name" value="Regulator of chromosome condensation 1/beta-lactamase-inhibitor protein II"/>
    <property type="match status" value="2"/>
</dbReference>
<dbReference type="InParanoid" id="A0A6P8IW04"/>
<feature type="repeat" description="RCC1" evidence="2">
    <location>
        <begin position="838"/>
        <end position="894"/>
    </location>
</feature>
<organism evidence="4 5">
    <name type="scientific">Actinia tenebrosa</name>
    <name type="common">Australian red waratah sea anemone</name>
    <dbReference type="NCBI Taxonomy" id="6105"/>
    <lineage>
        <taxon>Eukaryota</taxon>
        <taxon>Metazoa</taxon>
        <taxon>Cnidaria</taxon>
        <taxon>Anthozoa</taxon>
        <taxon>Hexacorallia</taxon>
        <taxon>Actiniaria</taxon>
        <taxon>Actiniidae</taxon>
        <taxon>Actinia</taxon>
    </lineage>
</organism>
<dbReference type="InterPro" id="IPR051625">
    <property type="entry name" value="Signaling_Regulatory_Domain"/>
</dbReference>
<gene>
    <name evidence="5" type="primary">LOC116305433</name>
</gene>
<feature type="repeat" description="RCC1" evidence="2">
    <location>
        <begin position="1173"/>
        <end position="1232"/>
    </location>
</feature>
<dbReference type="RefSeq" id="XP_031571187.1">
    <property type="nucleotide sequence ID" value="XM_031715327.1"/>
</dbReference>
<dbReference type="PANTHER" id="PTHR22872">
    <property type="entry name" value="BTK-BINDING PROTEIN-RELATED"/>
    <property type="match status" value="1"/>
</dbReference>
<dbReference type="InterPro" id="IPR009091">
    <property type="entry name" value="RCC1/BLIP-II"/>
</dbReference>
<dbReference type="InterPro" id="IPR000408">
    <property type="entry name" value="Reg_chr_condens"/>
</dbReference>
<evidence type="ECO:0000313" key="4">
    <source>
        <dbReference type="Proteomes" id="UP000515163"/>
    </source>
</evidence>
<reference evidence="5" key="1">
    <citation type="submission" date="2025-08" db="UniProtKB">
        <authorList>
            <consortium name="RefSeq"/>
        </authorList>
    </citation>
    <scope>IDENTIFICATION</scope>
</reference>
<evidence type="ECO:0000313" key="5">
    <source>
        <dbReference type="RefSeq" id="XP_031571187.1"/>
    </source>
</evidence>
<name>A0A6P8IW04_ACTTE</name>
<dbReference type="Pfam" id="PF25390">
    <property type="entry name" value="WD40_RLD"/>
    <property type="match status" value="1"/>
</dbReference>
<protein>
    <submittedName>
        <fullName evidence="5">Uncharacterized protein LOC116305433</fullName>
    </submittedName>
</protein>
<dbReference type="SUPFAM" id="SSF50985">
    <property type="entry name" value="RCC1/BLIP-II"/>
    <property type="match status" value="2"/>
</dbReference>
<dbReference type="GeneID" id="116305433"/>